<protein>
    <submittedName>
        <fullName evidence="1">Uncharacterized conserved protein, DUF885 familyt</fullName>
    </submittedName>
</protein>
<dbReference type="Pfam" id="PF05960">
    <property type="entry name" value="DUF885"/>
    <property type="match status" value="1"/>
</dbReference>
<dbReference type="PANTHER" id="PTHR33361">
    <property type="entry name" value="GLR0591 PROTEIN"/>
    <property type="match status" value="1"/>
</dbReference>
<evidence type="ECO:0000313" key="2">
    <source>
        <dbReference type="Proteomes" id="UP000198281"/>
    </source>
</evidence>
<accession>A0A239EA70</accession>
<dbReference type="AlphaFoldDB" id="A0A239EA70"/>
<dbReference type="PROSITE" id="PS51318">
    <property type="entry name" value="TAT"/>
    <property type="match status" value="1"/>
</dbReference>
<dbReference type="RefSeq" id="WP_089218985.1">
    <property type="nucleotide sequence ID" value="NZ_FZOS01000006.1"/>
</dbReference>
<name>A0A239EA70_9SPHN</name>
<organism evidence="1 2">
    <name type="scientific">Edaphosphingomonas laterariae</name>
    <dbReference type="NCBI Taxonomy" id="861865"/>
    <lineage>
        <taxon>Bacteria</taxon>
        <taxon>Pseudomonadati</taxon>
        <taxon>Pseudomonadota</taxon>
        <taxon>Alphaproteobacteria</taxon>
        <taxon>Sphingomonadales</taxon>
        <taxon>Rhizorhabdaceae</taxon>
        <taxon>Edaphosphingomonas</taxon>
    </lineage>
</organism>
<dbReference type="Proteomes" id="UP000198281">
    <property type="component" value="Unassembled WGS sequence"/>
</dbReference>
<gene>
    <name evidence="1" type="ORF">SAMN06295912_10639</name>
</gene>
<evidence type="ECO:0000313" key="1">
    <source>
        <dbReference type="EMBL" id="SNS41595.1"/>
    </source>
</evidence>
<dbReference type="OrthoDB" id="9763405at2"/>
<dbReference type="InterPro" id="IPR006311">
    <property type="entry name" value="TAT_signal"/>
</dbReference>
<dbReference type="EMBL" id="FZOS01000006">
    <property type="protein sequence ID" value="SNS41595.1"/>
    <property type="molecule type" value="Genomic_DNA"/>
</dbReference>
<sequence>MRDERARLSRRHAMGLMAAGGFVAAMPMLPALAQDNAASLRLRRLLDDSAAADDALDPIAAAGKGKPGTAVFVDPVSESYARTLRANKQSELAELGRIDRAALPAEDRIAYDVFDYRTRQTLELFESGLFEVQRKAPLDASFGLQVEFPDFVSGAGAPFANAADYERGLQRLAGFADFLENNVVQLKRGLAEGYVQPKIIVANVLAQVDAMLKLPVEESPFYAAIKRMPASIGAADRQRFAAAYRAMIAGKVYPGYRLWQSYLRDTYLPAATDAPGRWAMKDGAALYARDLARHTTTTRSAEDIHALGLSEVARIRGEMEAVRAKVGFQGDLKAFFEHVRTDPKYYYTRPEDLLARFKAIEAKIWPGIPTLFHDRPKAPFEVRPLPALGDQRGTGYYRPGPPDGVSPGILFFNMSMLNTRPIPTLETLTLHEGIPGHHFQLTLAQENAKLPPLLRNGQATAYTEGWGLYAESLGPELGMFTDPMQWFGHLDMEMLRAVRLVVDTGIHAKRWGRQQAIDYMLDNTSMAPRDVAVEIDRYISYPGQACAYKIGELKFRELRERSAKALGAKFDIRGYHHQVLDTGALPMAVLEAKVDGWIKAGGGRG</sequence>
<reference evidence="2" key="1">
    <citation type="submission" date="2017-06" db="EMBL/GenBank/DDBJ databases">
        <authorList>
            <person name="Varghese N."/>
            <person name="Submissions S."/>
        </authorList>
    </citation>
    <scope>NUCLEOTIDE SEQUENCE [LARGE SCALE GENOMIC DNA]</scope>
    <source>
        <strain evidence="2">LNB2</strain>
    </source>
</reference>
<dbReference type="InterPro" id="IPR010281">
    <property type="entry name" value="DUF885"/>
</dbReference>
<dbReference type="PANTHER" id="PTHR33361:SF16">
    <property type="entry name" value="DUF885 DOMAIN-CONTAINING PROTEIN"/>
    <property type="match status" value="1"/>
</dbReference>
<keyword evidence="2" id="KW-1185">Reference proteome</keyword>
<proteinExistence type="predicted"/>